<dbReference type="Pfam" id="PF01420">
    <property type="entry name" value="Methylase_S"/>
    <property type="match status" value="1"/>
</dbReference>
<dbReference type="EC" id="3.1.21.3" evidence="4"/>
<keyword evidence="3" id="KW-0238">DNA-binding</keyword>
<dbReference type="GO" id="GO:0009307">
    <property type="term" value="P:DNA restriction-modification system"/>
    <property type="evidence" value="ECO:0007669"/>
    <property type="project" value="UniProtKB-KW"/>
</dbReference>
<sequence length="388" mass="42786">MSTVPLGEICNVQIGRTPPRSDPRYWGGSNPWASISDLNQGLLITRTKEGITEEGAHAGKLVQPGTVLISFKLSIGKVSIAGIPLYTNEAIAALPIKYPSTLDARYLLRYLESLSLEEGANRAAMGRTLNKKTLSELPIPLPPLDEQRRIAAILDKADAIRQKRRQTITNLESLSNSMLENQFLGDSRSTTSYALGDLLRSITTGNSPKCRDRPAGTDEWGVLKLSAITSGKFEPTENKSFPGAISEIAKYEVRPGDLLFTRKNTPELVGTATIATSPPPRLAFPDLVFRLEVFEDLVSSIFLQALLMSSTMRNRVRALAVGTSKSMSNISGGRLRGLTIALPSLQRQLQFEQFQRKVLSATHRYSKLLDRDNELFRSLQSRAFRGEL</sequence>
<dbReference type="InterPro" id="IPR052021">
    <property type="entry name" value="Type-I_RS_S_subunit"/>
</dbReference>
<keyword evidence="2" id="KW-0680">Restriction system</keyword>
<dbReference type="InterPro" id="IPR044946">
    <property type="entry name" value="Restrct_endonuc_typeI_TRD_sf"/>
</dbReference>
<evidence type="ECO:0000256" key="3">
    <source>
        <dbReference type="ARBA" id="ARBA00023125"/>
    </source>
</evidence>
<evidence type="ECO:0000256" key="1">
    <source>
        <dbReference type="ARBA" id="ARBA00010923"/>
    </source>
</evidence>
<name>A0A2H1K769_BRELN</name>
<evidence type="ECO:0000256" key="2">
    <source>
        <dbReference type="ARBA" id="ARBA00022747"/>
    </source>
</evidence>
<evidence type="ECO:0000313" key="4">
    <source>
        <dbReference type="EMBL" id="SMX95635.1"/>
    </source>
</evidence>
<dbReference type="PANTHER" id="PTHR30408">
    <property type="entry name" value="TYPE-1 RESTRICTION ENZYME ECOKI SPECIFICITY PROTEIN"/>
    <property type="match status" value="1"/>
</dbReference>
<dbReference type="GO" id="GO:0003677">
    <property type="term" value="F:DNA binding"/>
    <property type="evidence" value="ECO:0007669"/>
    <property type="project" value="UniProtKB-KW"/>
</dbReference>
<protein>
    <submittedName>
        <fullName evidence="4">Type I restriction enzyme, S subunit</fullName>
        <ecNumber evidence="4">3.1.21.3</ecNumber>
    </submittedName>
</protein>
<keyword evidence="4" id="KW-0378">Hydrolase</keyword>
<gene>
    <name evidence="4" type="ORF">BLIN101_03080</name>
</gene>
<dbReference type="SUPFAM" id="SSF116734">
    <property type="entry name" value="DNA methylase specificity domain"/>
    <property type="match status" value="2"/>
</dbReference>
<dbReference type="Gene3D" id="3.90.220.20">
    <property type="entry name" value="DNA methylase specificity domains"/>
    <property type="match status" value="2"/>
</dbReference>
<dbReference type="EMBL" id="FXZA01000027">
    <property type="protein sequence ID" value="SMX95635.1"/>
    <property type="molecule type" value="Genomic_DNA"/>
</dbReference>
<dbReference type="AlphaFoldDB" id="A0A2H1K769"/>
<comment type="similarity">
    <text evidence="1">Belongs to the type-I restriction system S methylase family.</text>
</comment>
<dbReference type="OrthoDB" id="3197085at2"/>
<accession>A0A2H1K769</accession>
<dbReference type="CDD" id="cd17244">
    <property type="entry name" value="RMtype1_S_Apa101655I-TRD2-CR2_like"/>
    <property type="match status" value="1"/>
</dbReference>
<dbReference type="RefSeq" id="WP_101596487.1">
    <property type="nucleotide sequence ID" value="NZ_CP026734.1"/>
</dbReference>
<dbReference type="REBASE" id="292993">
    <property type="entry name" value="S.Bli19391ORF3205P"/>
</dbReference>
<dbReference type="Proteomes" id="UP000234498">
    <property type="component" value="Unassembled WGS sequence"/>
</dbReference>
<dbReference type="GeneID" id="303220359"/>
<proteinExistence type="inferred from homology"/>
<evidence type="ECO:0000313" key="5">
    <source>
        <dbReference type="Proteomes" id="UP000234498"/>
    </source>
</evidence>
<dbReference type="PANTHER" id="PTHR30408:SF12">
    <property type="entry name" value="TYPE I RESTRICTION ENZYME MJAVIII SPECIFICITY SUBUNIT"/>
    <property type="match status" value="1"/>
</dbReference>
<dbReference type="GO" id="GO:0009035">
    <property type="term" value="F:type I site-specific deoxyribonuclease activity"/>
    <property type="evidence" value="ECO:0007669"/>
    <property type="project" value="UniProtKB-EC"/>
</dbReference>
<dbReference type="InterPro" id="IPR000055">
    <property type="entry name" value="Restrct_endonuc_typeI_TRD"/>
</dbReference>
<organism evidence="4 5">
    <name type="scientific">Brevibacterium linens</name>
    <dbReference type="NCBI Taxonomy" id="1703"/>
    <lineage>
        <taxon>Bacteria</taxon>
        <taxon>Bacillati</taxon>
        <taxon>Actinomycetota</taxon>
        <taxon>Actinomycetes</taxon>
        <taxon>Micrococcales</taxon>
        <taxon>Brevibacteriaceae</taxon>
        <taxon>Brevibacterium</taxon>
    </lineage>
</organism>
<reference evidence="4 5" key="1">
    <citation type="submission" date="2017-03" db="EMBL/GenBank/DDBJ databases">
        <authorList>
            <person name="Afonso C.L."/>
            <person name="Miller P.J."/>
            <person name="Scott M.A."/>
            <person name="Spackman E."/>
            <person name="Goraichik I."/>
            <person name="Dimitrov K.M."/>
            <person name="Suarez D.L."/>
            <person name="Swayne D.E."/>
        </authorList>
    </citation>
    <scope>NUCLEOTIDE SEQUENCE [LARGE SCALE GENOMIC DNA]</scope>
    <source>
        <strain evidence="4 5">Mu101</strain>
    </source>
</reference>